<keyword evidence="3" id="KW-1185">Reference proteome</keyword>
<evidence type="ECO:0000313" key="3">
    <source>
        <dbReference type="Proteomes" id="UP000001064"/>
    </source>
</evidence>
<dbReference type="GeneID" id="10501673"/>
<dbReference type="RefSeq" id="XP_003288256.1">
    <property type="nucleotide sequence ID" value="XM_003288208.1"/>
</dbReference>
<evidence type="ECO:0000256" key="1">
    <source>
        <dbReference type="SAM" id="MobiDB-lite"/>
    </source>
</evidence>
<dbReference type="VEuPathDB" id="AmoebaDB:DICPUDRAFT_152478"/>
<evidence type="ECO:0000313" key="2">
    <source>
        <dbReference type="EMBL" id="EGC35218.1"/>
    </source>
</evidence>
<name>F0ZLG7_DICPU</name>
<feature type="region of interest" description="Disordered" evidence="1">
    <location>
        <begin position="1"/>
        <end position="32"/>
    </location>
</feature>
<dbReference type="AlphaFoldDB" id="F0ZLG7"/>
<dbReference type="InParanoid" id="F0ZLG7"/>
<reference evidence="3" key="1">
    <citation type="journal article" date="2011" name="Genome Biol.">
        <title>Comparative genomics of the social amoebae Dictyostelium discoideum and Dictyostelium purpureum.</title>
        <authorList>
            <consortium name="US DOE Joint Genome Institute (JGI-PGF)"/>
            <person name="Sucgang R."/>
            <person name="Kuo A."/>
            <person name="Tian X."/>
            <person name="Salerno W."/>
            <person name="Parikh A."/>
            <person name="Feasley C.L."/>
            <person name="Dalin E."/>
            <person name="Tu H."/>
            <person name="Huang E."/>
            <person name="Barry K."/>
            <person name="Lindquist E."/>
            <person name="Shapiro H."/>
            <person name="Bruce D."/>
            <person name="Schmutz J."/>
            <person name="Salamov A."/>
            <person name="Fey P."/>
            <person name="Gaudet P."/>
            <person name="Anjard C."/>
            <person name="Babu M.M."/>
            <person name="Basu S."/>
            <person name="Bushmanova Y."/>
            <person name="van der Wel H."/>
            <person name="Katoh-Kurasawa M."/>
            <person name="Dinh C."/>
            <person name="Coutinho P.M."/>
            <person name="Saito T."/>
            <person name="Elias M."/>
            <person name="Schaap P."/>
            <person name="Kay R.R."/>
            <person name="Henrissat B."/>
            <person name="Eichinger L."/>
            <person name="Rivero F."/>
            <person name="Putnam N.H."/>
            <person name="West C.M."/>
            <person name="Loomis W.F."/>
            <person name="Chisholm R.L."/>
            <person name="Shaulsky G."/>
            <person name="Strassmann J.E."/>
            <person name="Queller D.C."/>
            <person name="Kuspa A."/>
            <person name="Grigoriev I.V."/>
        </authorList>
    </citation>
    <scope>NUCLEOTIDE SEQUENCE [LARGE SCALE GENOMIC DNA]</scope>
    <source>
        <strain evidence="3">QSDP1</strain>
    </source>
</reference>
<dbReference type="KEGG" id="dpp:DICPUDRAFT_152478"/>
<gene>
    <name evidence="2" type="ORF">DICPUDRAFT_152478</name>
</gene>
<protein>
    <submittedName>
        <fullName evidence="2">Uncharacterized protein</fullName>
    </submittedName>
</protein>
<dbReference type="Proteomes" id="UP000001064">
    <property type="component" value="Unassembled WGS sequence"/>
</dbReference>
<dbReference type="EMBL" id="GL871067">
    <property type="protein sequence ID" value="EGC35218.1"/>
    <property type="molecule type" value="Genomic_DNA"/>
</dbReference>
<sequence length="158" mass="18681">MNNKDDFESPESSDREYSSKIHKPEINEKDKTIKKLQEEELQNKVKELEKNISEPKEKPSFEDYFYHKYELDHEIVKKANDLHGVNVKIVRHLINYRYGVALCFEGNIVDIGYSMDKALTLGPHLAYGEHEELMKTMEPHIKKWKPEPTNDEGMNKRF</sequence>
<organism evidence="2 3">
    <name type="scientific">Dictyostelium purpureum</name>
    <name type="common">Slime mold</name>
    <dbReference type="NCBI Taxonomy" id="5786"/>
    <lineage>
        <taxon>Eukaryota</taxon>
        <taxon>Amoebozoa</taxon>
        <taxon>Evosea</taxon>
        <taxon>Eumycetozoa</taxon>
        <taxon>Dictyostelia</taxon>
        <taxon>Dictyosteliales</taxon>
        <taxon>Dictyosteliaceae</taxon>
        <taxon>Dictyostelium</taxon>
    </lineage>
</organism>
<accession>F0ZLG7</accession>
<proteinExistence type="predicted"/>